<feature type="repeat" description="TPR" evidence="3">
    <location>
        <begin position="178"/>
        <end position="211"/>
    </location>
</feature>
<dbReference type="InterPro" id="IPR013105">
    <property type="entry name" value="TPR_2"/>
</dbReference>
<dbReference type="InterPro" id="IPR011990">
    <property type="entry name" value="TPR-like_helical_dom_sf"/>
</dbReference>
<dbReference type="SUPFAM" id="SSF48452">
    <property type="entry name" value="TPR-like"/>
    <property type="match status" value="1"/>
</dbReference>
<feature type="repeat" description="TPR" evidence="3">
    <location>
        <begin position="212"/>
        <end position="245"/>
    </location>
</feature>
<dbReference type="Proteomes" id="UP000518300">
    <property type="component" value="Unassembled WGS sequence"/>
</dbReference>
<dbReference type="RefSeq" id="WP_169350412.1">
    <property type="nucleotide sequence ID" value="NZ_JABBJJ010000305.1"/>
</dbReference>
<keyword evidence="2 3" id="KW-0802">TPR repeat</keyword>
<keyword evidence="5" id="KW-1185">Reference proteome</keyword>
<dbReference type="SMART" id="SM00028">
    <property type="entry name" value="TPR"/>
    <property type="match status" value="5"/>
</dbReference>
<dbReference type="PROSITE" id="PS50005">
    <property type="entry name" value="TPR"/>
    <property type="match status" value="4"/>
</dbReference>
<dbReference type="Pfam" id="PF13432">
    <property type="entry name" value="TPR_16"/>
    <property type="match status" value="2"/>
</dbReference>
<dbReference type="Pfam" id="PF13176">
    <property type="entry name" value="TPR_7"/>
    <property type="match status" value="1"/>
</dbReference>
<dbReference type="PROSITE" id="PS50293">
    <property type="entry name" value="TPR_REGION"/>
    <property type="match status" value="1"/>
</dbReference>
<dbReference type="Pfam" id="PF07719">
    <property type="entry name" value="TPR_2"/>
    <property type="match status" value="1"/>
</dbReference>
<dbReference type="PANTHER" id="PTHR45586:SF1">
    <property type="entry name" value="LIPOPOLYSACCHARIDE ASSEMBLY PROTEIN B"/>
    <property type="match status" value="1"/>
</dbReference>
<dbReference type="Gene3D" id="1.25.40.10">
    <property type="entry name" value="Tetratricopeptide repeat domain"/>
    <property type="match status" value="2"/>
</dbReference>
<organism evidence="4 5">
    <name type="scientific">Pyxidicoccus fallax</name>
    <dbReference type="NCBI Taxonomy" id="394095"/>
    <lineage>
        <taxon>Bacteria</taxon>
        <taxon>Pseudomonadati</taxon>
        <taxon>Myxococcota</taxon>
        <taxon>Myxococcia</taxon>
        <taxon>Myxococcales</taxon>
        <taxon>Cystobacterineae</taxon>
        <taxon>Myxococcaceae</taxon>
        <taxon>Pyxidicoccus</taxon>
    </lineage>
</organism>
<keyword evidence="1" id="KW-0677">Repeat</keyword>
<feature type="repeat" description="TPR" evidence="3">
    <location>
        <begin position="280"/>
        <end position="313"/>
    </location>
</feature>
<comment type="caution">
    <text evidence="4">The sequence shown here is derived from an EMBL/GenBank/DDBJ whole genome shotgun (WGS) entry which is preliminary data.</text>
</comment>
<dbReference type="InterPro" id="IPR051012">
    <property type="entry name" value="CellSynth/LPSAsmb/PSIAsmb"/>
</dbReference>
<protein>
    <submittedName>
        <fullName evidence="4">Tetratricopeptide repeat protein</fullName>
    </submittedName>
</protein>
<evidence type="ECO:0000313" key="4">
    <source>
        <dbReference type="EMBL" id="NMO21219.1"/>
    </source>
</evidence>
<feature type="repeat" description="TPR" evidence="3">
    <location>
        <begin position="246"/>
        <end position="279"/>
    </location>
</feature>
<sequence>MSTRTKKATPRPGFRLPPALKTSLLPACLAVFGVTAWGDIPLPSSWRPWVAIAQQARRGEAPDPRPMEETRLALTEEAPPHFWHEEVPSVEPREEASAEQLALPHTHGRRVDHLARARTLKELGDISGALTECRRALHDDPADTDALALAARLARLGGQTEVAVLAYEQLGRLLPEDTDALVHQARLLVSLGRYPEAVRVGEEALVRDPEDAEAYQVLGRAHLSAGELPAAILRFQQAVHLDPEHGYALNNLGFAYLRAGEDAKAADVLSRAASLLPHVAYVHNNLGVAWERLGRVEDARAAYATATRLSPRYVQARVNADRVNRLARVGVPLAGARDAAPVAPAP</sequence>
<evidence type="ECO:0000313" key="5">
    <source>
        <dbReference type="Proteomes" id="UP000518300"/>
    </source>
</evidence>
<dbReference type="EMBL" id="JABBJJ010000305">
    <property type="protein sequence ID" value="NMO21219.1"/>
    <property type="molecule type" value="Genomic_DNA"/>
</dbReference>
<proteinExistence type="predicted"/>
<dbReference type="PANTHER" id="PTHR45586">
    <property type="entry name" value="TPR REPEAT-CONTAINING PROTEIN PA4667"/>
    <property type="match status" value="1"/>
</dbReference>
<evidence type="ECO:0000256" key="2">
    <source>
        <dbReference type="ARBA" id="ARBA00022803"/>
    </source>
</evidence>
<gene>
    <name evidence="4" type="ORF">HG543_41175</name>
</gene>
<accession>A0A848LU68</accession>
<evidence type="ECO:0000256" key="1">
    <source>
        <dbReference type="ARBA" id="ARBA00022737"/>
    </source>
</evidence>
<dbReference type="AlphaFoldDB" id="A0A848LU68"/>
<reference evidence="4 5" key="1">
    <citation type="submission" date="2020-04" db="EMBL/GenBank/DDBJ databases">
        <title>Draft genome of Pyxidicoccus fallax type strain.</title>
        <authorList>
            <person name="Whitworth D.E."/>
        </authorList>
    </citation>
    <scope>NUCLEOTIDE SEQUENCE [LARGE SCALE GENOMIC DNA]</scope>
    <source>
        <strain evidence="4 5">DSM 14698</strain>
    </source>
</reference>
<name>A0A848LU68_9BACT</name>
<evidence type="ECO:0000256" key="3">
    <source>
        <dbReference type="PROSITE-ProRule" id="PRU00339"/>
    </source>
</evidence>
<dbReference type="InterPro" id="IPR019734">
    <property type="entry name" value="TPR_rpt"/>
</dbReference>